<dbReference type="AlphaFoldDB" id="A0A1Y4T3C0"/>
<dbReference type="Proteomes" id="UP000195305">
    <property type="component" value="Unassembled WGS sequence"/>
</dbReference>
<dbReference type="SUPFAM" id="SSF47413">
    <property type="entry name" value="lambda repressor-like DNA-binding domains"/>
    <property type="match status" value="1"/>
</dbReference>
<organism evidence="2 3">
    <name type="scientific">Massilimicrobiota timonensis</name>
    <dbReference type="NCBI Taxonomy" id="1776392"/>
    <lineage>
        <taxon>Bacteria</taxon>
        <taxon>Bacillati</taxon>
        <taxon>Bacillota</taxon>
        <taxon>Erysipelotrichia</taxon>
        <taxon>Erysipelotrichales</taxon>
        <taxon>Erysipelotrichaceae</taxon>
        <taxon>Massilimicrobiota</taxon>
    </lineage>
</organism>
<sequence length="67" mass="7490">MKIDSTRIKILLIERQLSVKEFCKINNLSYSTISAILRGQRIGQLKTIGQIADALDVSIDSILKEGE</sequence>
<evidence type="ECO:0000259" key="1">
    <source>
        <dbReference type="PROSITE" id="PS50943"/>
    </source>
</evidence>
<dbReference type="InterPro" id="IPR001387">
    <property type="entry name" value="Cro/C1-type_HTH"/>
</dbReference>
<evidence type="ECO:0000313" key="3">
    <source>
        <dbReference type="Proteomes" id="UP000195305"/>
    </source>
</evidence>
<dbReference type="SMART" id="SM00530">
    <property type="entry name" value="HTH_XRE"/>
    <property type="match status" value="1"/>
</dbReference>
<evidence type="ECO:0000313" key="2">
    <source>
        <dbReference type="EMBL" id="OUQ35721.1"/>
    </source>
</evidence>
<dbReference type="Gene3D" id="1.10.260.40">
    <property type="entry name" value="lambda repressor-like DNA-binding domains"/>
    <property type="match status" value="1"/>
</dbReference>
<reference evidence="2 3" key="1">
    <citation type="journal article" date="2018" name="BMC Genomics">
        <title>Whole genome sequencing and function prediction of 133 gut anaerobes isolated from chicken caecum in pure cultures.</title>
        <authorList>
            <person name="Medvecky M."/>
            <person name="Cejkova D."/>
            <person name="Polansky O."/>
            <person name="Karasova D."/>
            <person name="Kubasova T."/>
            <person name="Cizek A."/>
            <person name="Rychlik I."/>
        </authorList>
    </citation>
    <scope>NUCLEOTIDE SEQUENCE [LARGE SCALE GENOMIC DNA]</scope>
    <source>
        <strain evidence="2 3">An13</strain>
    </source>
</reference>
<name>A0A1Y4T3C0_9FIRM</name>
<dbReference type="OrthoDB" id="371153at2"/>
<protein>
    <recommendedName>
        <fullName evidence="1">HTH cro/C1-type domain-containing protein</fullName>
    </recommendedName>
</protein>
<keyword evidence="3" id="KW-1185">Reference proteome</keyword>
<dbReference type="EMBL" id="NFLJ01000006">
    <property type="protein sequence ID" value="OUQ35721.1"/>
    <property type="molecule type" value="Genomic_DNA"/>
</dbReference>
<dbReference type="Pfam" id="PF13443">
    <property type="entry name" value="HTH_26"/>
    <property type="match status" value="1"/>
</dbReference>
<comment type="caution">
    <text evidence="2">The sequence shown here is derived from an EMBL/GenBank/DDBJ whole genome shotgun (WGS) entry which is preliminary data.</text>
</comment>
<dbReference type="GO" id="GO:0003677">
    <property type="term" value="F:DNA binding"/>
    <property type="evidence" value="ECO:0007669"/>
    <property type="project" value="InterPro"/>
</dbReference>
<accession>A0A1Y4T3C0</accession>
<dbReference type="PROSITE" id="PS50943">
    <property type="entry name" value="HTH_CROC1"/>
    <property type="match status" value="1"/>
</dbReference>
<dbReference type="RefSeq" id="WP_087357270.1">
    <property type="nucleotide sequence ID" value="NZ_NFLJ01000006.1"/>
</dbReference>
<gene>
    <name evidence="2" type="ORF">B5E75_02755</name>
</gene>
<proteinExistence type="predicted"/>
<dbReference type="CDD" id="cd00093">
    <property type="entry name" value="HTH_XRE"/>
    <property type="match status" value="1"/>
</dbReference>
<feature type="domain" description="HTH cro/C1-type" evidence="1">
    <location>
        <begin position="8"/>
        <end position="62"/>
    </location>
</feature>
<dbReference type="InterPro" id="IPR010982">
    <property type="entry name" value="Lambda_DNA-bd_dom_sf"/>
</dbReference>